<name>A0A8W8JBX7_MAGGI</name>
<organism evidence="1 2">
    <name type="scientific">Magallana gigas</name>
    <name type="common">Pacific oyster</name>
    <name type="synonym">Crassostrea gigas</name>
    <dbReference type="NCBI Taxonomy" id="29159"/>
    <lineage>
        <taxon>Eukaryota</taxon>
        <taxon>Metazoa</taxon>
        <taxon>Spiralia</taxon>
        <taxon>Lophotrochozoa</taxon>
        <taxon>Mollusca</taxon>
        <taxon>Bivalvia</taxon>
        <taxon>Autobranchia</taxon>
        <taxon>Pteriomorphia</taxon>
        <taxon>Ostreida</taxon>
        <taxon>Ostreoidea</taxon>
        <taxon>Ostreidae</taxon>
        <taxon>Magallana</taxon>
    </lineage>
</organism>
<protein>
    <submittedName>
        <fullName evidence="1">Uncharacterized protein</fullName>
    </submittedName>
</protein>
<evidence type="ECO:0000313" key="2">
    <source>
        <dbReference type="Proteomes" id="UP000005408"/>
    </source>
</evidence>
<proteinExistence type="predicted"/>
<reference evidence="1" key="1">
    <citation type="submission" date="2022-08" db="UniProtKB">
        <authorList>
            <consortium name="EnsemblMetazoa"/>
        </authorList>
    </citation>
    <scope>IDENTIFICATION</scope>
    <source>
        <strain evidence="1">05x7-T-G4-1.051#20</strain>
    </source>
</reference>
<accession>A0A8W8JBX7</accession>
<dbReference type="AlphaFoldDB" id="A0A8W8JBX7"/>
<dbReference type="Gene3D" id="1.10.1170.10">
    <property type="entry name" value="Inhibitor Of Apoptosis Protein (2mihbC-IAP-1), Chain A"/>
    <property type="match status" value="1"/>
</dbReference>
<evidence type="ECO:0000313" key="1">
    <source>
        <dbReference type="EnsemblMetazoa" id="G17687.2:cds"/>
    </source>
</evidence>
<keyword evidence="2" id="KW-1185">Reference proteome</keyword>
<sequence length="205" mass="23259">MSQLRLLRSDWIEDIRRRRCAYIGAFDKSNGTKSSNINGLDVLEEFGQVQIMASSMTPWTKETGRSNKNRSNKILPQFDHTRRSSLRRLSTFSTLPVDDAHRISAVRLAGSGCVFNPENAYLDCIGCGKITMLADAPTIITLNDVKACHNPTCYCAMMYIKRQEERISERDLSLNELEIPSQQSIQQDDGRGFEELIYGYGIVQR</sequence>
<dbReference type="Proteomes" id="UP000005408">
    <property type="component" value="Unassembled WGS sequence"/>
</dbReference>
<dbReference type="EnsemblMetazoa" id="G17687.2">
    <property type="protein sequence ID" value="G17687.2:cds"/>
    <property type="gene ID" value="G17687"/>
</dbReference>